<dbReference type="Proteomes" id="UP000077066">
    <property type="component" value="Unassembled WGS sequence"/>
</dbReference>
<feature type="domain" description="Pirin C-terminal" evidence="1">
    <location>
        <begin position="10"/>
        <end position="111"/>
    </location>
</feature>
<evidence type="ECO:0000313" key="2">
    <source>
        <dbReference type="EMBL" id="KZX10318.1"/>
    </source>
</evidence>
<dbReference type="Gene3D" id="2.60.120.10">
    <property type="entry name" value="Jelly Rolls"/>
    <property type="match status" value="1"/>
</dbReference>
<dbReference type="Pfam" id="PF05726">
    <property type="entry name" value="Pirin_C"/>
    <property type="match status" value="1"/>
</dbReference>
<comment type="caution">
    <text evidence="2">The sequence shown here is derived from an EMBL/GenBank/DDBJ whole genome shotgun (WGS) entry which is preliminary data.</text>
</comment>
<dbReference type="RefSeq" id="WP_084266376.1">
    <property type="nucleotide sequence ID" value="NZ_LWMT01000280.1"/>
</dbReference>
<evidence type="ECO:0000259" key="1">
    <source>
        <dbReference type="Pfam" id="PF05726"/>
    </source>
</evidence>
<dbReference type="InterPro" id="IPR014710">
    <property type="entry name" value="RmlC-like_jellyroll"/>
</dbReference>
<dbReference type="EMBL" id="LWMT01000280">
    <property type="protein sequence ID" value="KZX10318.1"/>
    <property type="molecule type" value="Genomic_DNA"/>
</dbReference>
<keyword evidence="3" id="KW-1185">Reference proteome</keyword>
<gene>
    <name evidence="2" type="ORF">MBFIL_18160</name>
</gene>
<dbReference type="InterPro" id="IPR008778">
    <property type="entry name" value="Pirin_C_dom"/>
</dbReference>
<dbReference type="PANTHER" id="PTHR13903:SF8">
    <property type="entry name" value="PIRIN"/>
    <property type="match status" value="1"/>
</dbReference>
<protein>
    <recommendedName>
        <fullName evidence="1">Pirin C-terminal domain-containing protein</fullName>
    </recommendedName>
</protein>
<name>A0A165Z6S2_9EURY</name>
<sequence length="117" mass="13095">MNYGRSPSIMDISLNPRQKFKMEIPKDNNLFVYVIQGDGQFGEEEISVNSKTVAIFDQVGKLAVHTGDEGVRFVLFVGKPLNEPIAWGGPIVMNSEKELAETFEELNNGEFIKQSTK</sequence>
<dbReference type="InterPro" id="IPR011051">
    <property type="entry name" value="RmlC_Cupin_sf"/>
</dbReference>
<dbReference type="PANTHER" id="PTHR13903">
    <property type="entry name" value="PIRIN-RELATED"/>
    <property type="match status" value="1"/>
</dbReference>
<dbReference type="OrthoDB" id="23530at2157"/>
<dbReference type="PATRIC" id="fig|55758.3.peg.2033"/>
<evidence type="ECO:0000313" key="3">
    <source>
        <dbReference type="Proteomes" id="UP000077066"/>
    </source>
</evidence>
<accession>A0A165Z6S2</accession>
<dbReference type="SUPFAM" id="SSF51182">
    <property type="entry name" value="RmlC-like cupins"/>
    <property type="match status" value="1"/>
</dbReference>
<proteinExistence type="predicted"/>
<dbReference type="InterPro" id="IPR012093">
    <property type="entry name" value="Pirin"/>
</dbReference>
<dbReference type="AlphaFoldDB" id="A0A165Z6S2"/>
<dbReference type="CDD" id="cd02247">
    <property type="entry name" value="cupin_pirin_C"/>
    <property type="match status" value="1"/>
</dbReference>
<reference evidence="2 3" key="1">
    <citation type="submission" date="2016-04" db="EMBL/GenBank/DDBJ databases">
        <title>Genome sequence of Methanobrevibacter filiformis DSM 11501.</title>
        <authorList>
            <person name="Poehlein A."/>
            <person name="Seedorf H."/>
            <person name="Daniel R."/>
        </authorList>
    </citation>
    <scope>NUCLEOTIDE SEQUENCE [LARGE SCALE GENOMIC DNA]</scope>
    <source>
        <strain evidence="2 3">DSM 11501</strain>
    </source>
</reference>
<organism evidence="2 3">
    <name type="scientific">Methanobrevibacter filiformis</name>
    <dbReference type="NCBI Taxonomy" id="55758"/>
    <lineage>
        <taxon>Archaea</taxon>
        <taxon>Methanobacteriati</taxon>
        <taxon>Methanobacteriota</taxon>
        <taxon>Methanomada group</taxon>
        <taxon>Methanobacteria</taxon>
        <taxon>Methanobacteriales</taxon>
        <taxon>Methanobacteriaceae</taxon>
        <taxon>Methanobrevibacter</taxon>
    </lineage>
</organism>